<feature type="domain" description="Fumarate reductase/succinate dehydrogenase flavoprotein-like C-terminal" evidence="1">
    <location>
        <begin position="2"/>
        <end position="42"/>
    </location>
</feature>
<dbReference type="InterPro" id="IPR037099">
    <property type="entry name" value="Fum_R/Succ_DH_flav-like_C_sf"/>
</dbReference>
<protein>
    <recommendedName>
        <fullName evidence="1">Fumarate reductase/succinate dehydrogenase flavoprotein-like C-terminal domain-containing protein</fullName>
    </recommendedName>
</protein>
<dbReference type="Proteomes" id="UP001065613">
    <property type="component" value="Chromosome"/>
</dbReference>
<dbReference type="SUPFAM" id="SSF46977">
    <property type="entry name" value="Succinate dehydrogenase/fumarate reductase flavoprotein C-terminal domain"/>
    <property type="match status" value="1"/>
</dbReference>
<dbReference type="GO" id="GO:0016491">
    <property type="term" value="F:oxidoreductase activity"/>
    <property type="evidence" value="ECO:0007669"/>
    <property type="project" value="InterPro"/>
</dbReference>
<sequence>MAAKASLFRKESRWGLYHYCLDYPDKNNEEWFCHVPKYRTKNVGSREKEKNWVEKD</sequence>
<dbReference type="Gene3D" id="3.50.50.60">
    <property type="entry name" value="FAD/NAD(P)-binding domain"/>
    <property type="match status" value="1"/>
</dbReference>
<gene>
    <name evidence="2" type="ORF">KA717_32175</name>
</gene>
<dbReference type="InterPro" id="IPR015939">
    <property type="entry name" value="Fum_Rdtase/Succ_DH_flav-like_C"/>
</dbReference>
<name>A0A977PW48_9CYAN</name>
<reference evidence="2" key="1">
    <citation type="submission" date="2021-04" db="EMBL/GenBank/DDBJ databases">
        <title>Genome sequence of Woronichinia naegeliana from Washington state freshwater lake bloom.</title>
        <authorList>
            <person name="Dreher T.W."/>
        </authorList>
    </citation>
    <scope>NUCLEOTIDE SEQUENCE</scope>
    <source>
        <strain evidence="2">WA131</strain>
    </source>
</reference>
<organism evidence="2">
    <name type="scientific">Woronichinia naegeliana WA131</name>
    <dbReference type="NCBI Taxonomy" id="2824559"/>
    <lineage>
        <taxon>Bacteria</taxon>
        <taxon>Bacillati</taxon>
        <taxon>Cyanobacteriota</taxon>
        <taxon>Cyanophyceae</taxon>
        <taxon>Synechococcales</taxon>
        <taxon>Coelosphaeriaceae</taxon>
        <taxon>Woronichinia</taxon>
    </lineage>
</organism>
<dbReference type="InterPro" id="IPR036188">
    <property type="entry name" value="FAD/NAD-bd_sf"/>
</dbReference>
<proteinExistence type="predicted"/>
<dbReference type="EMBL" id="CP073041">
    <property type="protein sequence ID" value="UXE60235.1"/>
    <property type="molecule type" value="Genomic_DNA"/>
</dbReference>
<dbReference type="Pfam" id="PF02910">
    <property type="entry name" value="Succ_DH_flav_C"/>
    <property type="match status" value="1"/>
</dbReference>
<evidence type="ECO:0000259" key="1">
    <source>
        <dbReference type="Pfam" id="PF02910"/>
    </source>
</evidence>
<dbReference type="KEGG" id="wna:KA717_32175"/>
<evidence type="ECO:0000313" key="2">
    <source>
        <dbReference type="EMBL" id="UXE60235.1"/>
    </source>
</evidence>
<dbReference type="AlphaFoldDB" id="A0A977PW48"/>
<accession>A0A977PW48</accession>